<organism evidence="1 2">
    <name type="scientific">Schistosoma mattheei</name>
    <dbReference type="NCBI Taxonomy" id="31246"/>
    <lineage>
        <taxon>Eukaryota</taxon>
        <taxon>Metazoa</taxon>
        <taxon>Spiralia</taxon>
        <taxon>Lophotrochozoa</taxon>
        <taxon>Platyhelminthes</taxon>
        <taxon>Trematoda</taxon>
        <taxon>Digenea</taxon>
        <taxon>Strigeidida</taxon>
        <taxon>Schistosomatoidea</taxon>
        <taxon>Schistosomatidae</taxon>
        <taxon>Schistosoma</taxon>
    </lineage>
</organism>
<evidence type="ECO:0000313" key="2">
    <source>
        <dbReference type="Proteomes" id="UP000269396"/>
    </source>
</evidence>
<gene>
    <name evidence="1" type="ORF">SMTD_LOCUS7131</name>
</gene>
<protein>
    <submittedName>
        <fullName evidence="1">Uncharacterized protein</fullName>
    </submittedName>
</protein>
<name>A0A3P8CC29_9TREM</name>
<accession>A0A3P8CC29</accession>
<dbReference type="AlphaFoldDB" id="A0A3P8CC29"/>
<reference evidence="1 2" key="1">
    <citation type="submission" date="2018-11" db="EMBL/GenBank/DDBJ databases">
        <authorList>
            <consortium name="Pathogen Informatics"/>
        </authorList>
    </citation>
    <scope>NUCLEOTIDE SEQUENCE [LARGE SCALE GENOMIC DNA]</scope>
    <source>
        <strain>Denwood</strain>
        <strain evidence="2">Zambia</strain>
    </source>
</reference>
<dbReference type="Proteomes" id="UP000269396">
    <property type="component" value="Unassembled WGS sequence"/>
</dbReference>
<sequence length="54" mass="6338">MKSLTSGVSHVSRCRLHGWGPRDYRNQWLETLSDMAQNRSQWRRCIHSPSSPKL</sequence>
<keyword evidence="2" id="KW-1185">Reference proteome</keyword>
<proteinExistence type="predicted"/>
<evidence type="ECO:0000313" key="1">
    <source>
        <dbReference type="EMBL" id="VDP37717.1"/>
    </source>
</evidence>
<dbReference type="EMBL" id="UZAL01028013">
    <property type="protein sequence ID" value="VDP37717.1"/>
    <property type="molecule type" value="Genomic_DNA"/>
</dbReference>